<reference evidence="1 2" key="1">
    <citation type="submission" date="2020-04" db="EMBL/GenBank/DDBJ databases">
        <title>Rhodospirillaceae bacterium KN72 isolated from deep sea.</title>
        <authorList>
            <person name="Zhang D.-C."/>
        </authorList>
    </citation>
    <scope>NUCLEOTIDE SEQUENCE [LARGE SCALE GENOMIC DNA]</scope>
    <source>
        <strain evidence="1 2">KN72</strain>
    </source>
</reference>
<organism evidence="1 2">
    <name type="scientific">Pacificispira spongiicola</name>
    <dbReference type="NCBI Taxonomy" id="2729598"/>
    <lineage>
        <taxon>Bacteria</taxon>
        <taxon>Pseudomonadati</taxon>
        <taxon>Pseudomonadota</taxon>
        <taxon>Alphaproteobacteria</taxon>
        <taxon>Rhodospirillales</taxon>
        <taxon>Rhodospirillaceae</taxon>
        <taxon>Pacificispira</taxon>
    </lineage>
</organism>
<dbReference type="Proteomes" id="UP000539372">
    <property type="component" value="Unassembled WGS sequence"/>
</dbReference>
<name>A0A7Y0E3T3_9PROT</name>
<protein>
    <submittedName>
        <fullName evidence="1">Uncharacterized protein</fullName>
    </submittedName>
</protein>
<dbReference type="RefSeq" id="WP_169627131.1">
    <property type="nucleotide sequence ID" value="NZ_JABBNT010000009.1"/>
</dbReference>
<proteinExistence type="predicted"/>
<evidence type="ECO:0000313" key="1">
    <source>
        <dbReference type="EMBL" id="NMM46725.1"/>
    </source>
</evidence>
<keyword evidence="2" id="KW-1185">Reference proteome</keyword>
<dbReference type="EMBL" id="JABBNT010000009">
    <property type="protein sequence ID" value="NMM46725.1"/>
    <property type="molecule type" value="Genomic_DNA"/>
</dbReference>
<sequence length="757" mass="85580">MPHLNSERLVPFHILTPVWGSVYTKLFVDVSLPVLLSPENIPVLQNRQGSLYRIFTTKADRAVIEASPAYELLARTIAVEFHEITTDPADQANPYNTQSDCYRLGIELGNAADAALIFHNADVVMADGGFRYLVDAVDTGKRAVMAMGVRLNKEDASSAIRSYQVDKSSPEITLTPRDLSRIALDNLHQLTKLHIFNRRKPKEWLPFAIFWEVRNGLLMRCFNLHPVVVYPEVKDAQFSKTIDHDYLEAACPNPTDTVIVQDSDLFCACELSRHDLMMDVMPWQGSAVEIARWAHFHTTSHYRSLLGSTIRLHAAGCDGREWLDAQAQSDAVVREVLEKVDDVEALGGEDILFEYGSYSEPQAYVPIHFVTSVWGAEYACIFSEVMLPSVLSLRNIKAIPNKEDCVYRIYTCGEGREIIENSDAVRLLSEHIAVEFHPVDETEENRYVRSSNCYRDSIQKAAEHNSASVFLIPDMVLADGSIESICRILGMGKRAILITGFRVLRNEVIASVKRDYLKDDIVSIQPRDLVSLALQHPHPISESHLFEGNNPFFHPAGCYWRLDDVGYLMHCFHLHPVAVYPKQTDFTFTGTIDDDFLFKANIKPRDTYIVDSSDDILWCELSPAEYAVPTPARSDMPSILDWIRKNTNALHQSYIRQPLRLLAVEYQRDDWDAVEQCALLKIDDLVARSKKRSFLPTLPVAVARMVHLFRGVIFRAARKAQEQVDTARANGSAPPLLSRAYLAVYSVLSRLTKLAIR</sequence>
<evidence type="ECO:0000313" key="2">
    <source>
        <dbReference type="Proteomes" id="UP000539372"/>
    </source>
</evidence>
<dbReference type="AlphaFoldDB" id="A0A7Y0E3T3"/>
<gene>
    <name evidence="1" type="ORF">HH303_19710</name>
</gene>
<accession>A0A7Y0E3T3</accession>
<comment type="caution">
    <text evidence="1">The sequence shown here is derived from an EMBL/GenBank/DDBJ whole genome shotgun (WGS) entry which is preliminary data.</text>
</comment>